<dbReference type="OrthoDB" id="434771at2759"/>
<gene>
    <name evidence="13" type="ORF">KFE25_013308</name>
</gene>
<feature type="domain" description="Acyl-CoA oxidase/dehydrogenase middle" evidence="12">
    <location>
        <begin position="535"/>
        <end position="643"/>
    </location>
</feature>
<reference evidence="13" key="1">
    <citation type="submission" date="2021-05" db="EMBL/GenBank/DDBJ databases">
        <title>The genome of the haptophyte Pavlova lutheri (Diacronema luteri, Pavlovales) - a model for lipid biosynthesis in eukaryotic algae.</title>
        <authorList>
            <person name="Hulatt C.J."/>
            <person name="Posewitz M.C."/>
        </authorList>
    </citation>
    <scope>NUCLEOTIDE SEQUENCE</scope>
    <source>
        <strain evidence="13">NIVA-4/92</strain>
    </source>
</reference>
<dbReference type="Gene3D" id="1.10.540.10">
    <property type="entry name" value="Acyl-CoA dehydrogenase/oxidase, N-terminal domain"/>
    <property type="match status" value="1"/>
</dbReference>
<dbReference type="AlphaFoldDB" id="A0A8J5XUK8"/>
<evidence type="ECO:0000256" key="5">
    <source>
        <dbReference type="ARBA" id="ARBA00022827"/>
    </source>
</evidence>
<keyword evidence="7" id="KW-0560">Oxidoreductase</keyword>
<evidence type="ECO:0000313" key="13">
    <source>
        <dbReference type="EMBL" id="KAG8468225.1"/>
    </source>
</evidence>
<evidence type="ECO:0000256" key="4">
    <source>
        <dbReference type="ARBA" id="ARBA00022630"/>
    </source>
</evidence>
<evidence type="ECO:0000313" key="14">
    <source>
        <dbReference type="Proteomes" id="UP000751190"/>
    </source>
</evidence>
<evidence type="ECO:0000256" key="9">
    <source>
        <dbReference type="ARBA" id="ARBA00023140"/>
    </source>
</evidence>
<evidence type="ECO:0000256" key="3">
    <source>
        <dbReference type="ARBA" id="ARBA00009347"/>
    </source>
</evidence>
<dbReference type="InterPro" id="IPR009100">
    <property type="entry name" value="AcylCoA_DH/oxidase_NM_dom_sf"/>
</dbReference>
<dbReference type="PANTHER" id="PTHR48083">
    <property type="entry name" value="MEDIUM-CHAIN SPECIFIC ACYL-COA DEHYDROGENASE, MITOCHONDRIAL-RELATED"/>
    <property type="match status" value="1"/>
</dbReference>
<sequence>MADTRELLDVGVRAPIDVAALGAWVRAHVHPFDGALSARQFSHGQSNPTYVLTFAAGGREPLVLRKQPDGPILPSAHAVDREYRVLCALHERSNVPVPRPVALCLDPSVVGTPFYLMAFVEGRVFLQPHLPSLQPAERYAVYHAMCEVLARIHAVDWVAAGLADFARPGGYAARQVKRWRAQSALAQAPLDDAGEASPPALGELGEWLAARAAEMDGAAGPLALVHGDFRLDNLVFTHAPQLRVAAVLDWELATVGDARADVGYVLGAYAALAEELGGARGEEAGYARLSTLGIPSDAQFAAGYARSAVTAPLRGDDAAFFSALAAFRLAAIQQGVLARALAGNASSARAREAGALFRQSAARGLRLARRDVWARSASARVHPLELLPCAFSPRVRALYDRLEAFIEARVLPAEAEAAAELERNVRAGVRWRPLDVLGRLQAEARAAGLWNAWLSPELGALAARCCDGVAPGLGLSTVEYAPLAELTGRSGLLAPEALNCSAPDTGNMELLARFGSAEQQARWLRPLLDGQIRSCYAMTEPDVASSDASALELEVTRAPGPRGEDGYVLRGSKWWVSGAGDPRCRLVLVLGRMGGARASAGHGAHSVLLVPVDAAGLRVVRPLRVFGYDDAPHGHCELSFENVWVSKRDGLLLGEGRGFEMAQARLGPGRVHHCMRALGLAERCLEAACRRAKSRVAFGELLAHKSSVHDVIAQSRAELDSARLLTLSAAHCMDRFGNRTAAQQIALIKLAVPAAACATIDRAIQLWGGAGVSQDTELAYAYAAARTLRLADGPDAVHSRTVARAELLKAKL</sequence>
<evidence type="ECO:0000256" key="6">
    <source>
        <dbReference type="ARBA" id="ARBA00022832"/>
    </source>
</evidence>
<accession>A0A8J5XUK8</accession>
<keyword evidence="5" id="KW-0274">FAD</keyword>
<dbReference type="Pfam" id="PF02770">
    <property type="entry name" value="Acyl-CoA_dh_M"/>
    <property type="match status" value="1"/>
</dbReference>
<dbReference type="Gene3D" id="3.30.200.20">
    <property type="entry name" value="Phosphorylase Kinase, domain 1"/>
    <property type="match status" value="1"/>
</dbReference>
<comment type="cofactor">
    <cofactor evidence="1">
        <name>FAD</name>
        <dbReference type="ChEBI" id="CHEBI:57692"/>
    </cofactor>
</comment>
<dbReference type="Proteomes" id="UP000751190">
    <property type="component" value="Unassembled WGS sequence"/>
</dbReference>
<evidence type="ECO:0000259" key="11">
    <source>
        <dbReference type="Pfam" id="PF01636"/>
    </source>
</evidence>
<dbReference type="EMBL" id="JAGTXO010000004">
    <property type="protein sequence ID" value="KAG8468225.1"/>
    <property type="molecule type" value="Genomic_DNA"/>
</dbReference>
<name>A0A8J5XUK8_DIALT</name>
<dbReference type="InterPro" id="IPR006091">
    <property type="entry name" value="Acyl-CoA_Oxase/DH_mid-dom"/>
</dbReference>
<dbReference type="InterPro" id="IPR002575">
    <property type="entry name" value="Aminoglycoside_PTrfase"/>
</dbReference>
<dbReference type="Pfam" id="PF00441">
    <property type="entry name" value="Acyl-CoA_dh_1"/>
    <property type="match status" value="1"/>
</dbReference>
<dbReference type="InterPro" id="IPR041726">
    <property type="entry name" value="ACAD10_11_N"/>
</dbReference>
<dbReference type="Pfam" id="PF01636">
    <property type="entry name" value="APH"/>
    <property type="match status" value="1"/>
</dbReference>
<evidence type="ECO:0000256" key="1">
    <source>
        <dbReference type="ARBA" id="ARBA00001974"/>
    </source>
</evidence>
<dbReference type="InterPro" id="IPR009075">
    <property type="entry name" value="AcylCo_DH/oxidase_C"/>
</dbReference>
<dbReference type="PANTHER" id="PTHR48083:SF13">
    <property type="entry name" value="ACYL-COA DEHYDROGENASE FAMILY MEMBER 11"/>
    <property type="match status" value="1"/>
</dbReference>
<comment type="similarity">
    <text evidence="3">Belongs to the acyl-CoA dehydrogenase family.</text>
</comment>
<dbReference type="CDD" id="cd05154">
    <property type="entry name" value="ACAD10_11_N-like"/>
    <property type="match status" value="1"/>
</dbReference>
<dbReference type="Gene3D" id="1.20.140.10">
    <property type="entry name" value="Butyryl-CoA Dehydrogenase, subunit A, domain 3"/>
    <property type="match status" value="1"/>
</dbReference>
<evidence type="ECO:0000256" key="2">
    <source>
        <dbReference type="ARBA" id="ARBA00004275"/>
    </source>
</evidence>
<keyword evidence="4" id="KW-0285">Flavoprotein</keyword>
<feature type="domain" description="Acyl-CoA dehydrogenase/oxidase C-terminal" evidence="10">
    <location>
        <begin position="656"/>
        <end position="805"/>
    </location>
</feature>
<comment type="caution">
    <text evidence="13">The sequence shown here is derived from an EMBL/GenBank/DDBJ whole genome shotgun (WGS) entry which is preliminary data.</text>
</comment>
<dbReference type="GO" id="GO:0033539">
    <property type="term" value="P:fatty acid beta-oxidation using acyl-CoA dehydrogenase"/>
    <property type="evidence" value="ECO:0007669"/>
    <property type="project" value="TreeGrafter"/>
</dbReference>
<evidence type="ECO:0000256" key="8">
    <source>
        <dbReference type="ARBA" id="ARBA00023098"/>
    </source>
</evidence>
<dbReference type="InterPro" id="IPR050741">
    <property type="entry name" value="Acyl-CoA_dehydrogenase"/>
</dbReference>
<evidence type="ECO:0008006" key="15">
    <source>
        <dbReference type="Google" id="ProtNLM"/>
    </source>
</evidence>
<dbReference type="SUPFAM" id="SSF56112">
    <property type="entry name" value="Protein kinase-like (PK-like)"/>
    <property type="match status" value="1"/>
</dbReference>
<dbReference type="InterPro" id="IPR037069">
    <property type="entry name" value="AcylCoA_DH/ox_N_sf"/>
</dbReference>
<keyword evidence="14" id="KW-1185">Reference proteome</keyword>
<dbReference type="GO" id="GO:0050660">
    <property type="term" value="F:flavin adenine dinucleotide binding"/>
    <property type="evidence" value="ECO:0007669"/>
    <property type="project" value="InterPro"/>
</dbReference>
<dbReference type="Gene3D" id="2.40.110.10">
    <property type="entry name" value="Butyryl-CoA Dehydrogenase, subunit A, domain 2"/>
    <property type="match status" value="1"/>
</dbReference>
<dbReference type="SUPFAM" id="SSF56645">
    <property type="entry name" value="Acyl-CoA dehydrogenase NM domain-like"/>
    <property type="match status" value="1"/>
</dbReference>
<comment type="subcellular location">
    <subcellularLocation>
        <location evidence="2">Peroxisome</location>
    </subcellularLocation>
</comment>
<protein>
    <recommendedName>
        <fullName evidence="15">Acyl-CoA dehydrogenase</fullName>
    </recommendedName>
</protein>
<organism evidence="13 14">
    <name type="scientific">Diacronema lutheri</name>
    <name type="common">Unicellular marine alga</name>
    <name type="synonym">Monochrysis lutheri</name>
    <dbReference type="NCBI Taxonomy" id="2081491"/>
    <lineage>
        <taxon>Eukaryota</taxon>
        <taxon>Haptista</taxon>
        <taxon>Haptophyta</taxon>
        <taxon>Pavlovophyceae</taxon>
        <taxon>Pavlovales</taxon>
        <taxon>Pavlovaceae</taxon>
        <taxon>Diacronema</taxon>
    </lineage>
</organism>
<evidence type="ECO:0000259" key="10">
    <source>
        <dbReference type="Pfam" id="PF00441"/>
    </source>
</evidence>
<feature type="domain" description="Aminoglycoside phosphotransferase" evidence="11">
    <location>
        <begin position="38"/>
        <end position="288"/>
    </location>
</feature>
<dbReference type="SUPFAM" id="SSF47203">
    <property type="entry name" value="Acyl-CoA dehydrogenase C-terminal domain-like"/>
    <property type="match status" value="1"/>
</dbReference>
<dbReference type="Gene3D" id="3.90.1200.10">
    <property type="match status" value="1"/>
</dbReference>
<dbReference type="InterPro" id="IPR046373">
    <property type="entry name" value="Acyl-CoA_Oxase/DH_mid-dom_sf"/>
</dbReference>
<proteinExistence type="inferred from homology"/>
<dbReference type="GO" id="GO:0005777">
    <property type="term" value="C:peroxisome"/>
    <property type="evidence" value="ECO:0007669"/>
    <property type="project" value="UniProtKB-SubCell"/>
</dbReference>
<dbReference type="GO" id="GO:0003995">
    <property type="term" value="F:acyl-CoA dehydrogenase activity"/>
    <property type="evidence" value="ECO:0007669"/>
    <property type="project" value="TreeGrafter"/>
</dbReference>
<keyword evidence="8" id="KW-0443">Lipid metabolism</keyword>
<dbReference type="OMA" id="AIAMIKI"/>
<keyword evidence="9" id="KW-0576">Peroxisome</keyword>
<evidence type="ECO:0000259" key="12">
    <source>
        <dbReference type="Pfam" id="PF02770"/>
    </source>
</evidence>
<keyword evidence="6" id="KW-0276">Fatty acid metabolism</keyword>
<evidence type="ECO:0000256" key="7">
    <source>
        <dbReference type="ARBA" id="ARBA00023002"/>
    </source>
</evidence>
<dbReference type="InterPro" id="IPR011009">
    <property type="entry name" value="Kinase-like_dom_sf"/>
</dbReference>
<dbReference type="InterPro" id="IPR036250">
    <property type="entry name" value="AcylCo_DH-like_C"/>
</dbReference>